<evidence type="ECO:0000313" key="2">
    <source>
        <dbReference type="Ensembl" id="ENSLBEP00000013679.1"/>
    </source>
</evidence>
<reference evidence="2" key="2">
    <citation type="submission" date="2025-09" db="UniProtKB">
        <authorList>
            <consortium name="Ensembl"/>
        </authorList>
    </citation>
    <scope>IDENTIFICATION</scope>
</reference>
<sequence>YSKRFYNACHTHPFTPDGSDHYVELAGCNQTDLAFNKNWHFHLTRSVDFAPPQEPSTPVGCSTAPTPTTTPGVSSPV</sequence>
<accession>A0A3Q3F238</accession>
<organism evidence="2 3">
    <name type="scientific">Labrus bergylta</name>
    <name type="common">ballan wrasse</name>
    <dbReference type="NCBI Taxonomy" id="56723"/>
    <lineage>
        <taxon>Eukaryota</taxon>
        <taxon>Metazoa</taxon>
        <taxon>Chordata</taxon>
        <taxon>Craniata</taxon>
        <taxon>Vertebrata</taxon>
        <taxon>Euteleostomi</taxon>
        <taxon>Actinopterygii</taxon>
        <taxon>Neopterygii</taxon>
        <taxon>Teleostei</taxon>
        <taxon>Neoteleostei</taxon>
        <taxon>Acanthomorphata</taxon>
        <taxon>Eupercaria</taxon>
        <taxon>Labriformes</taxon>
        <taxon>Labridae</taxon>
        <taxon>Labrus</taxon>
    </lineage>
</organism>
<dbReference type="Proteomes" id="UP000261660">
    <property type="component" value="Unplaced"/>
</dbReference>
<protein>
    <submittedName>
        <fullName evidence="2">Uncharacterized protein</fullName>
    </submittedName>
</protein>
<dbReference type="Ensembl" id="ENSLBET00000014434.1">
    <property type="protein sequence ID" value="ENSLBEP00000013679.1"/>
    <property type="gene ID" value="ENSLBEG00000010581.1"/>
</dbReference>
<dbReference type="InParanoid" id="A0A3Q3F238"/>
<reference evidence="2" key="1">
    <citation type="submission" date="2025-08" db="UniProtKB">
        <authorList>
            <consortium name="Ensembl"/>
        </authorList>
    </citation>
    <scope>IDENTIFICATION</scope>
</reference>
<name>A0A3Q3F238_9LABR</name>
<proteinExistence type="predicted"/>
<evidence type="ECO:0000256" key="1">
    <source>
        <dbReference type="SAM" id="MobiDB-lite"/>
    </source>
</evidence>
<feature type="region of interest" description="Disordered" evidence="1">
    <location>
        <begin position="51"/>
        <end position="77"/>
    </location>
</feature>
<dbReference type="AlphaFoldDB" id="A0A3Q3F238"/>
<keyword evidence="3" id="KW-1185">Reference proteome</keyword>
<evidence type="ECO:0000313" key="3">
    <source>
        <dbReference type="Proteomes" id="UP000261660"/>
    </source>
</evidence>